<feature type="compositionally biased region" description="Polar residues" evidence="7">
    <location>
        <begin position="235"/>
        <end position="246"/>
    </location>
</feature>
<evidence type="ECO:0000256" key="5">
    <source>
        <dbReference type="ARBA" id="ARBA00023163"/>
    </source>
</evidence>
<dbReference type="NCBIfam" id="TIGR01951">
    <property type="entry name" value="nusB"/>
    <property type="match status" value="1"/>
</dbReference>
<dbReference type="GO" id="GO:0031564">
    <property type="term" value="P:transcription antitermination"/>
    <property type="evidence" value="ECO:0007669"/>
    <property type="project" value="UniProtKB-KW"/>
</dbReference>
<dbReference type="InterPro" id="IPR011605">
    <property type="entry name" value="NusB_fam"/>
</dbReference>
<evidence type="ECO:0000256" key="4">
    <source>
        <dbReference type="ARBA" id="ARBA00023015"/>
    </source>
</evidence>
<accession>A0A367ZTW2</accession>
<evidence type="ECO:0000256" key="1">
    <source>
        <dbReference type="ARBA" id="ARBA00005952"/>
    </source>
</evidence>
<evidence type="ECO:0000259" key="8">
    <source>
        <dbReference type="Pfam" id="PF01029"/>
    </source>
</evidence>
<keyword evidence="4 6" id="KW-0805">Transcription regulation</keyword>
<dbReference type="Pfam" id="PF01029">
    <property type="entry name" value="NusB"/>
    <property type="match status" value="1"/>
</dbReference>
<protein>
    <recommendedName>
        <fullName evidence="6">Transcription antitermination protein NusB</fullName>
    </recommendedName>
    <alternativeName>
        <fullName evidence="6">Antitermination factor NusB</fullName>
    </alternativeName>
</protein>
<keyword evidence="5 6" id="KW-0804">Transcription</keyword>
<keyword evidence="3 6" id="KW-0694">RNA-binding</keyword>
<dbReference type="AlphaFoldDB" id="A0A367ZTW2"/>
<comment type="caution">
    <text evidence="9">The sequence shown here is derived from an EMBL/GenBank/DDBJ whole genome shotgun (WGS) entry which is preliminary data.</text>
</comment>
<dbReference type="Gene3D" id="1.10.940.10">
    <property type="entry name" value="NusB-like"/>
    <property type="match status" value="2"/>
</dbReference>
<comment type="similarity">
    <text evidence="1 6">Belongs to the NusB family.</text>
</comment>
<proteinExistence type="inferred from homology"/>
<dbReference type="PANTHER" id="PTHR11078">
    <property type="entry name" value="N UTILIZATION SUBSTANCE PROTEIN B-RELATED"/>
    <property type="match status" value="1"/>
</dbReference>
<evidence type="ECO:0000256" key="7">
    <source>
        <dbReference type="SAM" id="MobiDB-lite"/>
    </source>
</evidence>
<dbReference type="GO" id="GO:0003723">
    <property type="term" value="F:RNA binding"/>
    <property type="evidence" value="ECO:0007669"/>
    <property type="project" value="UniProtKB-UniRule"/>
</dbReference>
<dbReference type="HAMAP" id="MF_00073">
    <property type="entry name" value="NusB"/>
    <property type="match status" value="1"/>
</dbReference>
<keyword evidence="2 6" id="KW-0889">Transcription antitermination</keyword>
<comment type="function">
    <text evidence="6">Involved in transcription antitermination. Required for transcription of ribosomal RNA (rRNA) genes. Binds specifically to the boxA antiterminator sequence of the ribosomal RNA (rrn) operons.</text>
</comment>
<feature type="region of interest" description="Disordered" evidence="7">
    <location>
        <begin position="218"/>
        <end position="246"/>
    </location>
</feature>
<organism evidence="9 10">
    <name type="scientific">Candidatus Ozemobacter sibiricus</name>
    <dbReference type="NCBI Taxonomy" id="2268124"/>
    <lineage>
        <taxon>Bacteria</taxon>
        <taxon>Candidatus Ozemobacteria</taxon>
        <taxon>Candidatus Ozemobacterales</taxon>
        <taxon>Candidatus Ozemobacteraceae</taxon>
        <taxon>Candidatus Ozemobacter</taxon>
    </lineage>
</organism>
<evidence type="ECO:0000313" key="10">
    <source>
        <dbReference type="Proteomes" id="UP000252355"/>
    </source>
</evidence>
<reference evidence="9 10" key="1">
    <citation type="submission" date="2018-05" db="EMBL/GenBank/DDBJ databases">
        <title>A metagenomic window into the 2 km-deep terrestrial subsurface aquifer revealed taxonomically and functionally diverse microbial community comprising novel uncultured bacterial lineages.</title>
        <authorList>
            <person name="Kadnikov V.V."/>
            <person name="Mardanov A.V."/>
            <person name="Beletsky A.V."/>
            <person name="Banks D."/>
            <person name="Pimenov N.V."/>
            <person name="Frank Y.A."/>
            <person name="Karnachuk O.V."/>
            <person name="Ravin N.V."/>
        </authorList>
    </citation>
    <scope>NUCLEOTIDE SEQUENCE [LARGE SCALE GENOMIC DNA]</scope>
    <source>
        <strain evidence="9">BY5</strain>
    </source>
</reference>
<evidence type="ECO:0000256" key="6">
    <source>
        <dbReference type="HAMAP-Rule" id="MF_00073"/>
    </source>
</evidence>
<dbReference type="InterPro" id="IPR035926">
    <property type="entry name" value="NusB-like_sf"/>
</dbReference>
<evidence type="ECO:0000256" key="3">
    <source>
        <dbReference type="ARBA" id="ARBA00022884"/>
    </source>
</evidence>
<dbReference type="Proteomes" id="UP000252355">
    <property type="component" value="Unassembled WGS sequence"/>
</dbReference>
<dbReference type="GO" id="GO:0005829">
    <property type="term" value="C:cytosol"/>
    <property type="evidence" value="ECO:0007669"/>
    <property type="project" value="TreeGrafter"/>
</dbReference>
<feature type="domain" description="NusB/RsmB/TIM44" evidence="8">
    <location>
        <begin position="123"/>
        <end position="216"/>
    </location>
</feature>
<sequence>MSSRRRKSREAALKALYQADLVGHDPLAALTTIVTEEHLQPALESLAREFILSTPAVQGQTAEIESFIDGISALPLEVLADAGRRREAIEQLVLDSFHGPAAVPLSSDPVKALLDRVADKVAGVEQLHQFARDLVERTQEHRTRIDGLLSQVADHWSLDRMASLDRAILRFATCELLFFPDVPVNVTINEAIEIARKYSTDRSGEFVNGILDKIKRDQRPEKYETARRRKGEATPSASGEPSATDK</sequence>
<evidence type="ECO:0000256" key="2">
    <source>
        <dbReference type="ARBA" id="ARBA00022814"/>
    </source>
</evidence>
<dbReference type="PANTHER" id="PTHR11078:SF3">
    <property type="entry name" value="ANTITERMINATION NUSB DOMAIN-CONTAINING PROTEIN"/>
    <property type="match status" value="1"/>
</dbReference>
<name>A0A367ZTW2_9BACT</name>
<evidence type="ECO:0000313" key="9">
    <source>
        <dbReference type="EMBL" id="RCK81480.1"/>
    </source>
</evidence>
<gene>
    <name evidence="6" type="primary">nusB</name>
    <name evidence="9" type="ORF">OZSIB_0614</name>
</gene>
<dbReference type="InterPro" id="IPR006027">
    <property type="entry name" value="NusB_RsmB_TIM44"/>
</dbReference>
<dbReference type="EMBL" id="QOQW01000001">
    <property type="protein sequence ID" value="RCK81480.1"/>
    <property type="molecule type" value="Genomic_DNA"/>
</dbReference>
<dbReference type="GO" id="GO:0006353">
    <property type="term" value="P:DNA-templated transcription termination"/>
    <property type="evidence" value="ECO:0007669"/>
    <property type="project" value="UniProtKB-UniRule"/>
</dbReference>
<dbReference type="SUPFAM" id="SSF48013">
    <property type="entry name" value="NusB-like"/>
    <property type="match status" value="1"/>
</dbReference>